<feature type="compositionally biased region" description="Polar residues" evidence="1">
    <location>
        <begin position="70"/>
        <end position="90"/>
    </location>
</feature>
<reference evidence="2 3" key="1">
    <citation type="submission" date="2015-07" db="EMBL/GenBank/DDBJ databases">
        <title>Emmonsia species relationships and genome sequence.</title>
        <authorList>
            <person name="Cuomo C.A."/>
            <person name="Schwartz I.S."/>
            <person name="Kenyon C."/>
            <person name="de Hoog G.S."/>
            <person name="Govender N.P."/>
            <person name="Botha A."/>
            <person name="Moreno L."/>
            <person name="de Vries M."/>
            <person name="Munoz J.F."/>
            <person name="Stielow J.B."/>
        </authorList>
    </citation>
    <scope>NUCLEOTIDE SEQUENCE [LARGE SCALE GENOMIC DNA]</scope>
    <source>
        <strain evidence="2 3">CBS 136260</strain>
    </source>
</reference>
<name>A0A1B7P4X4_9EURO</name>
<keyword evidence="3" id="KW-1185">Reference proteome</keyword>
<dbReference type="EMBL" id="LGUA01000107">
    <property type="protein sequence ID" value="OAX84075.1"/>
    <property type="molecule type" value="Genomic_DNA"/>
</dbReference>
<dbReference type="OrthoDB" id="4183854at2759"/>
<sequence>MATFTYYITSPGPADGSPSPQLHTVHLLEAYPPDPQSDEEPQHLLPMPMPKPVALFSASGNLSKDAASNAHLSPSNVTDGPLNRQESTPPLASDNHECNTSKKLLNYSNDSIEAHPHSSEERYILVH</sequence>
<protein>
    <submittedName>
        <fullName evidence="2">Uncharacterized protein</fullName>
    </submittedName>
</protein>
<organism evidence="2 3">
    <name type="scientific">Emergomyces africanus</name>
    <dbReference type="NCBI Taxonomy" id="1955775"/>
    <lineage>
        <taxon>Eukaryota</taxon>
        <taxon>Fungi</taxon>
        <taxon>Dikarya</taxon>
        <taxon>Ascomycota</taxon>
        <taxon>Pezizomycotina</taxon>
        <taxon>Eurotiomycetes</taxon>
        <taxon>Eurotiomycetidae</taxon>
        <taxon>Onygenales</taxon>
        <taxon>Ajellomycetaceae</taxon>
        <taxon>Emergomyces</taxon>
    </lineage>
</organism>
<dbReference type="Proteomes" id="UP000091918">
    <property type="component" value="Unassembled WGS sequence"/>
</dbReference>
<evidence type="ECO:0000256" key="1">
    <source>
        <dbReference type="SAM" id="MobiDB-lite"/>
    </source>
</evidence>
<proteinExistence type="predicted"/>
<accession>A0A1B7P4X4</accession>
<evidence type="ECO:0000313" key="2">
    <source>
        <dbReference type="EMBL" id="OAX84075.1"/>
    </source>
</evidence>
<feature type="region of interest" description="Disordered" evidence="1">
    <location>
        <begin position="1"/>
        <end position="98"/>
    </location>
</feature>
<gene>
    <name evidence="2" type="ORF">ACJ72_01554</name>
</gene>
<dbReference type="AlphaFoldDB" id="A0A1B7P4X4"/>
<comment type="caution">
    <text evidence="2">The sequence shown here is derived from an EMBL/GenBank/DDBJ whole genome shotgun (WGS) entry which is preliminary data.</text>
</comment>
<evidence type="ECO:0000313" key="3">
    <source>
        <dbReference type="Proteomes" id="UP000091918"/>
    </source>
</evidence>